<reference evidence="1" key="2">
    <citation type="submission" date="2021-02" db="EMBL/GenBank/DDBJ databases">
        <authorList>
            <person name="Kimball J.A."/>
            <person name="Haas M.W."/>
            <person name="Macchietto M."/>
            <person name="Kono T."/>
            <person name="Duquette J."/>
            <person name="Shao M."/>
        </authorList>
    </citation>
    <scope>NUCLEOTIDE SEQUENCE</scope>
    <source>
        <tissue evidence="1">Fresh leaf tissue</tissue>
    </source>
</reference>
<protein>
    <submittedName>
        <fullName evidence="1">Uncharacterized protein</fullName>
    </submittedName>
</protein>
<organism evidence="1 2">
    <name type="scientific">Zizania palustris</name>
    <name type="common">Northern wild rice</name>
    <dbReference type="NCBI Taxonomy" id="103762"/>
    <lineage>
        <taxon>Eukaryota</taxon>
        <taxon>Viridiplantae</taxon>
        <taxon>Streptophyta</taxon>
        <taxon>Embryophyta</taxon>
        <taxon>Tracheophyta</taxon>
        <taxon>Spermatophyta</taxon>
        <taxon>Magnoliopsida</taxon>
        <taxon>Liliopsida</taxon>
        <taxon>Poales</taxon>
        <taxon>Poaceae</taxon>
        <taxon>BOP clade</taxon>
        <taxon>Oryzoideae</taxon>
        <taxon>Oryzeae</taxon>
        <taxon>Zizaniinae</taxon>
        <taxon>Zizania</taxon>
    </lineage>
</organism>
<keyword evidence="2" id="KW-1185">Reference proteome</keyword>
<reference evidence="1" key="1">
    <citation type="journal article" date="2021" name="bioRxiv">
        <title>Whole Genome Assembly and Annotation of Northern Wild Rice, Zizania palustris L., Supports a Whole Genome Duplication in the Zizania Genus.</title>
        <authorList>
            <person name="Haas M."/>
            <person name="Kono T."/>
            <person name="Macchietto M."/>
            <person name="Millas R."/>
            <person name="McGilp L."/>
            <person name="Shao M."/>
            <person name="Duquette J."/>
            <person name="Hirsch C.N."/>
            <person name="Kimball J."/>
        </authorList>
    </citation>
    <scope>NUCLEOTIDE SEQUENCE</scope>
    <source>
        <tissue evidence="1">Fresh leaf tissue</tissue>
    </source>
</reference>
<comment type="caution">
    <text evidence="1">The sequence shown here is derived from an EMBL/GenBank/DDBJ whole genome shotgun (WGS) entry which is preliminary data.</text>
</comment>
<dbReference type="AlphaFoldDB" id="A0A8J5VMN0"/>
<evidence type="ECO:0000313" key="2">
    <source>
        <dbReference type="Proteomes" id="UP000729402"/>
    </source>
</evidence>
<proteinExistence type="predicted"/>
<gene>
    <name evidence="1" type="ORF">GUJ93_ZPchr0009g785</name>
</gene>
<accession>A0A8J5VMN0</accession>
<evidence type="ECO:0000313" key="1">
    <source>
        <dbReference type="EMBL" id="KAG8050374.1"/>
    </source>
</evidence>
<dbReference type="Proteomes" id="UP000729402">
    <property type="component" value="Unassembled WGS sequence"/>
</dbReference>
<name>A0A8J5VMN0_ZIZPA</name>
<sequence>MALVCDRRSATARVVFLGECLDPLQFPRQLSKLLGMDHGCLFSPSWFSGHELCACNGDSKGRQRDSD</sequence>
<dbReference type="EMBL" id="JAAALK010000289">
    <property type="protein sequence ID" value="KAG8050374.1"/>
    <property type="molecule type" value="Genomic_DNA"/>
</dbReference>